<evidence type="ECO:0000313" key="3">
    <source>
        <dbReference type="Proteomes" id="UP000320653"/>
    </source>
</evidence>
<evidence type="ECO:0000313" key="2">
    <source>
        <dbReference type="EMBL" id="TWF49770.1"/>
    </source>
</evidence>
<accession>A0A561QHB3</accession>
<keyword evidence="3" id="KW-1185">Reference proteome</keyword>
<protein>
    <submittedName>
        <fullName evidence="2">Uncharacterized protein DUF695</fullName>
    </submittedName>
</protein>
<name>A0A561QHB3_9HYPH</name>
<dbReference type="InterPro" id="IPR016097">
    <property type="entry name" value="DUF695"/>
</dbReference>
<evidence type="ECO:0000259" key="1">
    <source>
        <dbReference type="Pfam" id="PF05117"/>
    </source>
</evidence>
<proteinExistence type="predicted"/>
<dbReference type="Pfam" id="PF05117">
    <property type="entry name" value="DUF695"/>
    <property type="match status" value="1"/>
</dbReference>
<feature type="domain" description="DUF695" evidence="1">
    <location>
        <begin position="3"/>
        <end position="53"/>
    </location>
</feature>
<reference evidence="2 3" key="1">
    <citation type="submission" date="2019-06" db="EMBL/GenBank/DDBJ databases">
        <title>Sorghum-associated microbial communities from plants grown in Nebraska, USA.</title>
        <authorList>
            <person name="Schachtman D."/>
        </authorList>
    </citation>
    <scope>NUCLEOTIDE SEQUENCE [LARGE SCALE GENOMIC DNA]</scope>
    <source>
        <strain evidence="2 3">1225</strain>
    </source>
</reference>
<dbReference type="EMBL" id="VIWP01000007">
    <property type="protein sequence ID" value="TWF49770.1"/>
    <property type="molecule type" value="Genomic_DNA"/>
</dbReference>
<dbReference type="AlphaFoldDB" id="A0A561QHB3"/>
<sequence length="60" mass="7064">MLVVTGNGHKDWYWYVKDPDAWKTQAEHLVERSTYPISITTTDDRDWSLYENFKASVKGL</sequence>
<comment type="caution">
    <text evidence="2">The sequence shown here is derived from an EMBL/GenBank/DDBJ whole genome shotgun (WGS) entry which is preliminary data.</text>
</comment>
<gene>
    <name evidence="2" type="ORF">FHW37_107137</name>
</gene>
<dbReference type="Proteomes" id="UP000320653">
    <property type="component" value="Unassembled WGS sequence"/>
</dbReference>
<organism evidence="2 3">
    <name type="scientific">Neorhizobium alkalisoli</name>
    <dbReference type="NCBI Taxonomy" id="528178"/>
    <lineage>
        <taxon>Bacteria</taxon>
        <taxon>Pseudomonadati</taxon>
        <taxon>Pseudomonadota</taxon>
        <taxon>Alphaproteobacteria</taxon>
        <taxon>Hyphomicrobiales</taxon>
        <taxon>Rhizobiaceae</taxon>
        <taxon>Rhizobium/Agrobacterium group</taxon>
        <taxon>Neorhizobium</taxon>
    </lineage>
</organism>